<protein>
    <recommendedName>
        <fullName evidence="5">procollagen-proline 4-dioxygenase</fullName>
        <ecNumber evidence="5">1.14.11.2</ecNumber>
    </recommendedName>
</protein>
<evidence type="ECO:0000256" key="1">
    <source>
        <dbReference type="ARBA" id="ARBA00001961"/>
    </source>
</evidence>
<dbReference type="EC" id="1.14.11.2" evidence="5"/>
<dbReference type="AlphaFoldDB" id="A0A8B7ZIB2"/>
<dbReference type="InterPro" id="IPR013547">
    <property type="entry name" value="P4H_N"/>
</dbReference>
<keyword evidence="15" id="KW-0732">Signal</keyword>
<feature type="compositionally biased region" description="Acidic residues" evidence="14">
    <location>
        <begin position="264"/>
        <end position="279"/>
    </location>
</feature>
<evidence type="ECO:0000256" key="8">
    <source>
        <dbReference type="ARBA" id="ARBA00022896"/>
    </source>
</evidence>
<evidence type="ECO:0000313" key="18">
    <source>
        <dbReference type="RefSeq" id="XP_022104752.1"/>
    </source>
</evidence>
<evidence type="ECO:0000256" key="12">
    <source>
        <dbReference type="ARBA" id="ARBA00023180"/>
    </source>
</evidence>
<dbReference type="GeneID" id="110986832"/>
<feature type="coiled-coil region" evidence="13">
    <location>
        <begin position="39"/>
        <end position="66"/>
    </location>
</feature>
<dbReference type="OrthoDB" id="420380at2759"/>
<dbReference type="GO" id="GO:0005506">
    <property type="term" value="F:iron ion binding"/>
    <property type="evidence" value="ECO:0007669"/>
    <property type="project" value="InterPro"/>
</dbReference>
<keyword evidence="12" id="KW-0325">Glycoprotein</keyword>
<evidence type="ECO:0000256" key="3">
    <source>
        <dbReference type="ARBA" id="ARBA00004319"/>
    </source>
</evidence>
<keyword evidence="10" id="KW-0560">Oxidoreductase</keyword>
<dbReference type="Gene3D" id="6.10.140.1460">
    <property type="match status" value="1"/>
</dbReference>
<evidence type="ECO:0000256" key="2">
    <source>
        <dbReference type="ARBA" id="ARBA00002035"/>
    </source>
</evidence>
<evidence type="ECO:0000256" key="15">
    <source>
        <dbReference type="SAM" id="SignalP"/>
    </source>
</evidence>
<keyword evidence="9" id="KW-0223">Dioxygenase</keyword>
<evidence type="ECO:0000256" key="7">
    <source>
        <dbReference type="ARBA" id="ARBA00022824"/>
    </source>
</evidence>
<evidence type="ECO:0000256" key="6">
    <source>
        <dbReference type="ARBA" id="ARBA00022723"/>
    </source>
</evidence>
<proteinExistence type="inferred from homology"/>
<gene>
    <name evidence="18" type="primary">LOC110986832</name>
</gene>
<dbReference type="PROSITE" id="PS51471">
    <property type="entry name" value="FE2OG_OXY"/>
    <property type="match status" value="1"/>
</dbReference>
<keyword evidence="17" id="KW-1185">Reference proteome</keyword>
<evidence type="ECO:0000256" key="5">
    <source>
        <dbReference type="ARBA" id="ARBA00012269"/>
    </source>
</evidence>
<dbReference type="Gene3D" id="2.60.120.620">
    <property type="entry name" value="q2cbj1_9rhob like domain"/>
    <property type="match status" value="2"/>
</dbReference>
<keyword evidence="13" id="KW-0175">Coiled coil</keyword>
<dbReference type="GO" id="GO:0031418">
    <property type="term" value="F:L-ascorbic acid binding"/>
    <property type="evidence" value="ECO:0007669"/>
    <property type="project" value="UniProtKB-KW"/>
</dbReference>
<evidence type="ECO:0000256" key="14">
    <source>
        <dbReference type="SAM" id="MobiDB-lite"/>
    </source>
</evidence>
<comment type="similarity">
    <text evidence="4">Belongs to the P4HA family.</text>
</comment>
<dbReference type="Pfam" id="PF23558">
    <property type="entry name" value="TPR_P4H"/>
    <property type="match status" value="1"/>
</dbReference>
<dbReference type="PANTHER" id="PTHR10869:SF244">
    <property type="entry name" value="PROLYL 4-HYDROXYLASE SUBUNIT ALPHA-2"/>
    <property type="match status" value="1"/>
</dbReference>
<dbReference type="Pfam" id="PF08336">
    <property type="entry name" value="P4Ha_N"/>
    <property type="match status" value="1"/>
</dbReference>
<dbReference type="Proteomes" id="UP000694845">
    <property type="component" value="Unplaced"/>
</dbReference>
<feature type="region of interest" description="Disordered" evidence="14">
    <location>
        <begin position="261"/>
        <end position="293"/>
    </location>
</feature>
<dbReference type="Gene3D" id="1.25.40.10">
    <property type="entry name" value="Tetratricopeptide repeat domain"/>
    <property type="match status" value="1"/>
</dbReference>
<dbReference type="InterPro" id="IPR045054">
    <property type="entry name" value="P4HA-like"/>
</dbReference>
<dbReference type="PANTHER" id="PTHR10869">
    <property type="entry name" value="PROLYL 4-HYDROXYLASE ALPHA SUBUNIT"/>
    <property type="match status" value="1"/>
</dbReference>
<organism evidence="17 18">
    <name type="scientific">Acanthaster planci</name>
    <name type="common">Crown-of-thorns starfish</name>
    <dbReference type="NCBI Taxonomy" id="133434"/>
    <lineage>
        <taxon>Eukaryota</taxon>
        <taxon>Metazoa</taxon>
        <taxon>Echinodermata</taxon>
        <taxon>Eleutherozoa</taxon>
        <taxon>Asterozoa</taxon>
        <taxon>Asteroidea</taxon>
        <taxon>Valvatacea</taxon>
        <taxon>Valvatida</taxon>
        <taxon>Acanthasteridae</taxon>
        <taxon>Acanthaster</taxon>
    </lineage>
</organism>
<feature type="chain" id="PRO_5034279340" description="procollagen-proline 4-dioxygenase" evidence="15">
    <location>
        <begin position="20"/>
        <end position="562"/>
    </location>
</feature>
<dbReference type="FunFam" id="2.60.120.620:FF:000001">
    <property type="entry name" value="Prolyl 4-hydroxylase subunit alpha 2"/>
    <property type="match status" value="1"/>
</dbReference>
<dbReference type="SMART" id="SM00702">
    <property type="entry name" value="P4Hc"/>
    <property type="match status" value="1"/>
</dbReference>
<dbReference type="FunFam" id="1.25.40.10:FF:000006">
    <property type="entry name" value="Prolyl 4-hydroxylase subunit alpha 2"/>
    <property type="match status" value="1"/>
</dbReference>
<dbReference type="KEGG" id="aplc:110986832"/>
<evidence type="ECO:0000256" key="11">
    <source>
        <dbReference type="ARBA" id="ARBA00023004"/>
    </source>
</evidence>
<keyword evidence="11" id="KW-0408">Iron</keyword>
<evidence type="ECO:0000313" key="17">
    <source>
        <dbReference type="Proteomes" id="UP000694845"/>
    </source>
</evidence>
<dbReference type="InterPro" id="IPR011990">
    <property type="entry name" value="TPR-like_helical_dom_sf"/>
</dbReference>
<dbReference type="SUPFAM" id="SSF48452">
    <property type="entry name" value="TPR-like"/>
    <property type="match status" value="1"/>
</dbReference>
<feature type="domain" description="Fe2OG dioxygenase" evidence="16">
    <location>
        <begin position="420"/>
        <end position="545"/>
    </location>
</feature>
<accession>A0A8B7ZIB2</accession>
<dbReference type="RefSeq" id="XP_022104752.1">
    <property type="nucleotide sequence ID" value="XM_022249060.1"/>
</dbReference>
<keyword evidence="6" id="KW-0479">Metal-binding</keyword>
<evidence type="ECO:0000256" key="13">
    <source>
        <dbReference type="SAM" id="Coils"/>
    </source>
</evidence>
<feature type="signal peptide" evidence="15">
    <location>
        <begin position="1"/>
        <end position="19"/>
    </location>
</feature>
<dbReference type="InterPro" id="IPR059068">
    <property type="entry name" value="TPR_P4H"/>
</dbReference>
<keyword evidence="8" id="KW-0847">Vitamin C</keyword>
<dbReference type="InterPro" id="IPR005123">
    <property type="entry name" value="Oxoglu/Fe-dep_dioxygenase_dom"/>
</dbReference>
<evidence type="ECO:0000256" key="10">
    <source>
        <dbReference type="ARBA" id="ARBA00023002"/>
    </source>
</evidence>
<dbReference type="InterPro" id="IPR044862">
    <property type="entry name" value="Pro_4_hyd_alph_FE2OG_OXY"/>
</dbReference>
<dbReference type="GO" id="GO:0004656">
    <property type="term" value="F:procollagen-proline 4-dioxygenase activity"/>
    <property type="evidence" value="ECO:0007669"/>
    <property type="project" value="UniProtKB-EC"/>
</dbReference>
<dbReference type="InterPro" id="IPR006620">
    <property type="entry name" value="Pro_4_hyd_alph"/>
</dbReference>
<evidence type="ECO:0000256" key="9">
    <source>
        <dbReference type="ARBA" id="ARBA00022964"/>
    </source>
</evidence>
<keyword evidence="7" id="KW-0256">Endoplasmic reticulum</keyword>
<comment type="subcellular location">
    <subcellularLocation>
        <location evidence="3">Endoplasmic reticulum lumen</location>
    </subcellularLocation>
</comment>
<name>A0A8B7ZIB2_ACAPL</name>
<comment type="cofactor">
    <cofactor evidence="1">
        <name>L-ascorbate</name>
        <dbReference type="ChEBI" id="CHEBI:38290"/>
    </cofactor>
</comment>
<dbReference type="GO" id="GO:0005788">
    <property type="term" value="C:endoplasmic reticulum lumen"/>
    <property type="evidence" value="ECO:0007669"/>
    <property type="project" value="UniProtKB-SubCell"/>
</dbReference>
<comment type="function">
    <text evidence="2">Catalyzes the post-translational formation of 4-hydroxyproline in -Xaa-Pro-Gly- sequences in collagens and other proteins.</text>
</comment>
<dbReference type="Pfam" id="PF13640">
    <property type="entry name" value="2OG-FeII_Oxy_3"/>
    <property type="match status" value="1"/>
</dbReference>
<evidence type="ECO:0000259" key="16">
    <source>
        <dbReference type="PROSITE" id="PS51471"/>
    </source>
</evidence>
<reference evidence="18" key="1">
    <citation type="submission" date="2025-08" db="UniProtKB">
        <authorList>
            <consortium name="RefSeq"/>
        </authorList>
    </citation>
    <scope>IDENTIFICATION</scope>
</reference>
<evidence type="ECO:0000256" key="4">
    <source>
        <dbReference type="ARBA" id="ARBA00006511"/>
    </source>
</evidence>
<sequence>MRPLLVLLSLLGLMVHCQGEVFTSLVDLEHVIYTESNMLDALREYVNQEELKIQKVKQLMDGLQRASTESVQDPELYLSHPVNALLLVKRFLWEWSDLENIIRLDVPKTNYLVNISQYRDYFPANEDLKGAGAALLRLQDTYKLDTKAIADGNIEGTWKSPSLTAHECFEVGRIAYNANDFYHSRLWMLEALDRLGRKDSPDTTVDKADILDYLSFIFYMNGDVGQALAYTDQLLAIDPEHERGNSNKRYFEYHISKREPRGEFEEDEDDDEGWVEVDETEKKPEDLGPNTSPERQAYEALCRGDPGSVKIPKNRRVLKCRYQHYNNPRLYLQPAKEEVVFDHPRLIIYHDILDDREIAKVKELAAPRLNRATIQNPVTGKLEYADYRISKSAWLREDLDPMVTSIRRRVSDYSGLELATAEELQVVNYGIGGHYEPHFDFARRPNAYQVGNRIATMLFYKEETNAFKDLGTGNRIATMLFYMSDVPAGGATVFPMVGARLLPKKGTGAFWYNLFPSGEGDFDTRHAACPVLVGSKWVSNIWIHEHGQEFRRKCGITPDVKY</sequence>